<dbReference type="Proteomes" id="UP001596116">
    <property type="component" value="Unassembled WGS sequence"/>
</dbReference>
<dbReference type="EMBL" id="JBHPON010000001">
    <property type="protein sequence ID" value="MFC6035424.1"/>
    <property type="molecule type" value="Genomic_DNA"/>
</dbReference>
<name>A0ABW1KU14_9PROT</name>
<protein>
    <submittedName>
        <fullName evidence="2">MaoC/PaaZ C-terminal domain-containing protein</fullName>
    </submittedName>
</protein>
<evidence type="ECO:0000313" key="2">
    <source>
        <dbReference type="EMBL" id="MFC6035424.1"/>
    </source>
</evidence>
<dbReference type="RefSeq" id="WP_379879254.1">
    <property type="nucleotide sequence ID" value="NZ_JBHPON010000001.1"/>
</dbReference>
<evidence type="ECO:0000259" key="1">
    <source>
        <dbReference type="Pfam" id="PF01575"/>
    </source>
</evidence>
<dbReference type="PANTHER" id="PTHR43841:SF3">
    <property type="entry name" value="(3R)-HYDROXYACYL-ACP DEHYDRATASE SUBUNIT HADB"/>
    <property type="match status" value="1"/>
</dbReference>
<dbReference type="SUPFAM" id="SSF54637">
    <property type="entry name" value="Thioesterase/thiol ester dehydrase-isomerase"/>
    <property type="match status" value="1"/>
</dbReference>
<dbReference type="Pfam" id="PF01575">
    <property type="entry name" value="MaoC_dehydratas"/>
    <property type="match status" value="1"/>
</dbReference>
<dbReference type="PANTHER" id="PTHR43841">
    <property type="entry name" value="3-HYDROXYACYL-THIOESTER DEHYDRATASE HTDX-RELATED"/>
    <property type="match status" value="1"/>
</dbReference>
<dbReference type="InterPro" id="IPR029069">
    <property type="entry name" value="HotDog_dom_sf"/>
</dbReference>
<proteinExistence type="predicted"/>
<dbReference type="Gene3D" id="3.10.129.10">
    <property type="entry name" value="Hotdog Thioesterase"/>
    <property type="match status" value="1"/>
</dbReference>
<keyword evidence="3" id="KW-1185">Reference proteome</keyword>
<comment type="caution">
    <text evidence="2">The sequence shown here is derived from an EMBL/GenBank/DDBJ whole genome shotgun (WGS) entry which is preliminary data.</text>
</comment>
<reference evidence="2 3" key="1">
    <citation type="submission" date="2024-09" db="EMBL/GenBank/DDBJ databases">
        <authorList>
            <person name="Zhang Z.-H."/>
        </authorList>
    </citation>
    <scope>NUCLEOTIDE SEQUENCE [LARGE SCALE GENOMIC DNA]</scope>
    <source>
        <strain evidence="2 3">HHTR114</strain>
    </source>
</reference>
<gene>
    <name evidence="2" type="ORF">ACFMB1_07710</name>
</gene>
<accession>A0ABW1KU14</accession>
<sequence length="145" mass="15305">MSDQTEHLGSLQVGDALPTVQTGPISRHTIALYAAGSSDLNPIHTDIDFARNKAGLPDVIVHGMFVMGYLAKIGTEYAPAGAIRRIKTQFRAMTNVGDNLVCTGKVTDRQASDGAMILTCALAATRQDDDVVVATGEIDIAFCVA</sequence>
<dbReference type="InterPro" id="IPR002539">
    <property type="entry name" value="MaoC-like_dom"/>
</dbReference>
<organism evidence="2 3">
    <name type="scientific">Hyphococcus aureus</name>
    <dbReference type="NCBI Taxonomy" id="2666033"/>
    <lineage>
        <taxon>Bacteria</taxon>
        <taxon>Pseudomonadati</taxon>
        <taxon>Pseudomonadota</taxon>
        <taxon>Alphaproteobacteria</taxon>
        <taxon>Parvularculales</taxon>
        <taxon>Parvularculaceae</taxon>
        <taxon>Hyphococcus</taxon>
    </lineage>
</organism>
<feature type="domain" description="MaoC-like" evidence="1">
    <location>
        <begin position="13"/>
        <end position="113"/>
    </location>
</feature>
<evidence type="ECO:0000313" key="3">
    <source>
        <dbReference type="Proteomes" id="UP001596116"/>
    </source>
</evidence>